<organism evidence="1">
    <name type="scientific">Siphoviridae sp. ctEgn5</name>
    <dbReference type="NCBI Taxonomy" id="2825398"/>
    <lineage>
        <taxon>Viruses</taxon>
        <taxon>Duplodnaviria</taxon>
        <taxon>Heunggongvirae</taxon>
        <taxon>Uroviricota</taxon>
        <taxon>Caudoviricetes</taxon>
    </lineage>
</organism>
<sequence length="34" mass="4152">MPFIPCLQPYILFLDKEELLYSLFACIFVRYDYS</sequence>
<reference evidence="1" key="1">
    <citation type="journal article" date="2021" name="Proc. Natl. Acad. Sci. U.S.A.">
        <title>A Catalog of Tens of Thousands of Viruses from Human Metagenomes Reveals Hidden Associations with Chronic Diseases.</title>
        <authorList>
            <person name="Tisza M.J."/>
            <person name="Buck C.B."/>
        </authorList>
    </citation>
    <scope>NUCLEOTIDE SEQUENCE</scope>
    <source>
        <strain evidence="1">CtEgn5</strain>
    </source>
</reference>
<evidence type="ECO:0000313" key="1">
    <source>
        <dbReference type="EMBL" id="DAE06025.1"/>
    </source>
</evidence>
<protein>
    <submittedName>
        <fullName evidence="1">Uncharacterized protein</fullName>
    </submittedName>
</protein>
<accession>A0A8S5PI17</accession>
<proteinExistence type="predicted"/>
<dbReference type="EMBL" id="BK015424">
    <property type="protein sequence ID" value="DAE06025.1"/>
    <property type="molecule type" value="Genomic_DNA"/>
</dbReference>
<name>A0A8S5PI17_9CAUD</name>